<dbReference type="GO" id="GO:0008757">
    <property type="term" value="F:S-adenosylmethionine-dependent methyltransferase activity"/>
    <property type="evidence" value="ECO:0007669"/>
    <property type="project" value="InterPro"/>
</dbReference>
<dbReference type="Pfam" id="PF08241">
    <property type="entry name" value="Methyltransf_11"/>
    <property type="match status" value="1"/>
</dbReference>
<dbReference type="EMBL" id="JAKILJ010000049">
    <property type="protein sequence ID" value="MCL1107126.1"/>
    <property type="molecule type" value="Genomic_DNA"/>
</dbReference>
<reference evidence="2" key="1">
    <citation type="submission" date="2022-01" db="EMBL/GenBank/DDBJ databases">
        <title>Whole genome-based taxonomy of the Shewanellaceae.</title>
        <authorList>
            <person name="Martin-Rodriguez A.J."/>
        </authorList>
    </citation>
    <scope>NUCLEOTIDE SEQUENCE</scope>
    <source>
        <strain evidence="2">DSM 23803</strain>
    </source>
</reference>
<proteinExistence type="predicted"/>
<keyword evidence="3" id="KW-1185">Reference proteome</keyword>
<comment type="caution">
    <text evidence="2">The sequence shown here is derived from an EMBL/GenBank/DDBJ whole genome shotgun (WGS) entry which is preliminary data.</text>
</comment>
<feature type="domain" description="Methyltransferase type 11" evidence="1">
    <location>
        <begin position="71"/>
        <end position="119"/>
    </location>
</feature>
<dbReference type="AlphaFoldDB" id="A0A9X2CF80"/>
<keyword evidence="2" id="KW-0489">Methyltransferase</keyword>
<dbReference type="InterPro" id="IPR029063">
    <property type="entry name" value="SAM-dependent_MTases_sf"/>
</dbReference>
<dbReference type="RefSeq" id="WP_188923937.1">
    <property type="nucleotide sequence ID" value="NZ_BMQI01000005.1"/>
</dbReference>
<organism evidence="2 3">
    <name type="scientific">Shewanella algicola</name>
    <dbReference type="NCBI Taxonomy" id="640633"/>
    <lineage>
        <taxon>Bacteria</taxon>
        <taxon>Pseudomonadati</taxon>
        <taxon>Pseudomonadota</taxon>
        <taxon>Gammaproteobacteria</taxon>
        <taxon>Alteromonadales</taxon>
        <taxon>Shewanellaceae</taxon>
        <taxon>Shewanella</taxon>
    </lineage>
</organism>
<accession>A0A9X2CF80</accession>
<dbReference type="InterPro" id="IPR013216">
    <property type="entry name" value="Methyltransf_11"/>
</dbReference>
<evidence type="ECO:0000259" key="1">
    <source>
        <dbReference type="Pfam" id="PF08241"/>
    </source>
</evidence>
<dbReference type="Proteomes" id="UP001139408">
    <property type="component" value="Unassembled WGS sequence"/>
</dbReference>
<dbReference type="GO" id="GO:0032259">
    <property type="term" value="P:methylation"/>
    <property type="evidence" value="ECO:0007669"/>
    <property type="project" value="UniProtKB-KW"/>
</dbReference>
<name>A0A9X2CF80_9GAMM</name>
<gene>
    <name evidence="2" type="ORF">L2749_18050</name>
</gene>
<keyword evidence="2" id="KW-0808">Transferase</keyword>
<sequence>MASSRLTPQHWDDLPFGEVLQAEIETTLAPWWPRIFGYHLLKVGSLSSHINSLQCSINRHFSLFDGEGGNIQADPHYLPLQQNSIDAVVSCFLLDFEQDPYQILREFDRVLINSGYVFIVGFNPVSPAFVGKILPKYQDKLPWSGQFFMPSRVKDWLGLLGYQVLADERLMHHSLLGPVGRNNQTPWWQKTLANWLPSTGSVYVIVARKMTVPLTPIKDKAKVSARNWSTAPSAGRAGLSKTK</sequence>
<protein>
    <submittedName>
        <fullName evidence="2">Class I SAM-dependent methyltransferase</fullName>
    </submittedName>
</protein>
<evidence type="ECO:0000313" key="3">
    <source>
        <dbReference type="Proteomes" id="UP001139408"/>
    </source>
</evidence>
<dbReference type="Gene3D" id="3.40.50.150">
    <property type="entry name" value="Vaccinia Virus protein VP39"/>
    <property type="match status" value="1"/>
</dbReference>
<dbReference type="SUPFAM" id="SSF53335">
    <property type="entry name" value="S-adenosyl-L-methionine-dependent methyltransferases"/>
    <property type="match status" value="1"/>
</dbReference>
<evidence type="ECO:0000313" key="2">
    <source>
        <dbReference type="EMBL" id="MCL1107126.1"/>
    </source>
</evidence>